<dbReference type="Proteomes" id="UP000255505">
    <property type="component" value="Unassembled WGS sequence"/>
</dbReference>
<name>A0A375I9Q9_9BURK</name>
<sequence>MNPLIISASVAPGIGLAIGLERERSQAADRGSDAPAGLNLVRMVRYHLPASPEGPGAQLGR</sequence>
<dbReference type="EMBL" id="LT991976">
    <property type="protein sequence ID" value="SPK72277.1"/>
    <property type="molecule type" value="Genomic_DNA"/>
</dbReference>
<evidence type="ECO:0000313" key="3">
    <source>
        <dbReference type="Proteomes" id="UP000255505"/>
    </source>
</evidence>
<dbReference type="RefSeq" id="WP_147299634.1">
    <property type="nucleotide sequence ID" value="NZ_LT991976.1"/>
</dbReference>
<reference evidence="1 3" key="1">
    <citation type="submission" date="2018-01" db="EMBL/GenBank/DDBJ databases">
        <authorList>
            <person name="Gaut B.S."/>
            <person name="Morton B.R."/>
            <person name="Clegg M.T."/>
            <person name="Duvall M.R."/>
        </authorList>
    </citation>
    <scope>NUCLEOTIDE SEQUENCE [LARGE SCALE GENOMIC DNA]</scope>
    <source>
        <strain evidence="1">Cupriavidus taiwanensis LMG 19425</strain>
    </source>
</reference>
<accession>A0A375I9Q9</accession>
<dbReference type="Proteomes" id="UP000255505">
    <property type="component" value="Chromosome I"/>
</dbReference>
<evidence type="ECO:0000313" key="2">
    <source>
        <dbReference type="EMBL" id="SPK72277.1"/>
    </source>
</evidence>
<proteinExistence type="predicted"/>
<dbReference type="EMBL" id="OOEF01000039">
    <property type="protein sequence ID" value="SPK70239.1"/>
    <property type="molecule type" value="Genomic_DNA"/>
</dbReference>
<organism evidence="1 3">
    <name type="scientific">Cupriavidus taiwanensis</name>
    <dbReference type="NCBI Taxonomy" id="164546"/>
    <lineage>
        <taxon>Bacteria</taxon>
        <taxon>Pseudomonadati</taxon>
        <taxon>Pseudomonadota</taxon>
        <taxon>Betaproteobacteria</taxon>
        <taxon>Burkholderiales</taxon>
        <taxon>Burkholderiaceae</taxon>
        <taxon>Cupriavidus</taxon>
    </lineage>
</organism>
<gene>
    <name evidence="2" type="ORF">CT19425_60395</name>
    <name evidence="1" type="ORF">CT19425_U440014</name>
</gene>
<dbReference type="AlphaFoldDB" id="A0A375I9Q9"/>
<evidence type="ECO:0000313" key="1">
    <source>
        <dbReference type="EMBL" id="SPK70239.1"/>
    </source>
</evidence>
<protein>
    <submittedName>
        <fullName evidence="1">Uncharacterized protein</fullName>
    </submittedName>
</protein>